<accession>A0A2S5DPK2</accession>
<evidence type="ECO:0000313" key="1">
    <source>
        <dbReference type="EMBL" id="POZ81037.1"/>
    </source>
</evidence>
<dbReference type="AlphaFoldDB" id="A0A2S5DPK2"/>
<protein>
    <submittedName>
        <fullName evidence="1">Uncharacterized protein</fullName>
    </submittedName>
</protein>
<reference evidence="1 2" key="1">
    <citation type="submission" date="2018-01" db="EMBL/GenBank/DDBJ databases">
        <title>Successful Treatment of Persistent Burkholderia cepacia Bacteremia with Ceftazidime-Avibactam.</title>
        <authorList>
            <person name="Tamma P."/>
            <person name="Fan Y."/>
            <person name="Bergman Y."/>
            <person name="Sick-Samuels A."/>
            <person name="Hsu A."/>
            <person name="Timp W."/>
            <person name="Simner P."/>
        </authorList>
    </citation>
    <scope>NUCLEOTIDE SEQUENCE [LARGE SCALE GENOMIC DNA]</scope>
    <source>
        <strain evidence="1 2">170816</strain>
    </source>
</reference>
<dbReference type="EMBL" id="PQVP01000003">
    <property type="protein sequence ID" value="POZ81037.1"/>
    <property type="molecule type" value="Genomic_DNA"/>
</dbReference>
<proteinExistence type="predicted"/>
<organism evidence="1 2">
    <name type="scientific">Burkholderia contaminans</name>
    <dbReference type="NCBI Taxonomy" id="488447"/>
    <lineage>
        <taxon>Bacteria</taxon>
        <taxon>Pseudomonadati</taxon>
        <taxon>Pseudomonadota</taxon>
        <taxon>Betaproteobacteria</taxon>
        <taxon>Burkholderiales</taxon>
        <taxon>Burkholderiaceae</taxon>
        <taxon>Burkholderia</taxon>
        <taxon>Burkholderia cepacia complex</taxon>
    </lineage>
</organism>
<name>A0A2S5DPK2_9BURK</name>
<comment type="caution">
    <text evidence="1">The sequence shown here is derived from an EMBL/GenBank/DDBJ whole genome shotgun (WGS) entry which is preliminary data.</text>
</comment>
<sequence length="371" mass="40647">MSTLSAPASSAAPLAPAPLLLLLRVADQAAYPVLRHFDTIASLGTPPRAAARLVEAAAVRLLDSEMVIALHAATPDVLPDSSASTPLRHEEAPLTEALLEQISSEGFHHLFKPFMRAFIRIMFGLFFSDDQNRRACDCIDSGHNFAFLMSDGGGPTLAAWRTAVRSDDNGLALTVDKVWGIEAHRDCMAVVAARLPGVMFPAAYLVWPDEYRKLKRTTCGAPFLAGNLQLANVGGQVRAHAEDRLRIGGPTVFNKYLTVVRPYFVRALMAHVGWLAQTGRVELDADARAVHRFIADAARSQTDDAHYSFGKVQRVLAIKLLSNEFLTALVRDGRVATFDDQRDLLAFSKMEGSSYRCYHELRKSLRCEAGS</sequence>
<dbReference type="RefSeq" id="WP_089464117.1">
    <property type="nucleotide sequence ID" value="NZ_CM009577.1"/>
</dbReference>
<evidence type="ECO:0000313" key="2">
    <source>
        <dbReference type="Proteomes" id="UP000238655"/>
    </source>
</evidence>
<gene>
    <name evidence="1" type="ORF">C3743_35955</name>
</gene>
<dbReference type="Proteomes" id="UP000238655">
    <property type="component" value="Chromosome 3"/>
</dbReference>